<proteinExistence type="predicted"/>
<dbReference type="InterPro" id="IPR036052">
    <property type="entry name" value="TrpB-like_PALP_sf"/>
</dbReference>
<reference evidence="1" key="1">
    <citation type="journal article" date="2014" name="Front. Microbiol.">
        <title>High frequency of phylogenetically diverse reductive dehalogenase-homologous genes in deep subseafloor sedimentary metagenomes.</title>
        <authorList>
            <person name="Kawai M."/>
            <person name="Futagami T."/>
            <person name="Toyoda A."/>
            <person name="Takaki Y."/>
            <person name="Nishi S."/>
            <person name="Hori S."/>
            <person name="Arai W."/>
            <person name="Tsubouchi T."/>
            <person name="Morono Y."/>
            <person name="Uchiyama I."/>
            <person name="Ito T."/>
            <person name="Fujiyama A."/>
            <person name="Inagaki F."/>
            <person name="Takami H."/>
        </authorList>
    </citation>
    <scope>NUCLEOTIDE SEQUENCE</scope>
    <source>
        <strain evidence="1">Expedition CK06-06</strain>
    </source>
</reference>
<comment type="caution">
    <text evidence="1">The sequence shown here is derived from an EMBL/GenBank/DDBJ whole genome shotgun (WGS) entry which is preliminary data.</text>
</comment>
<sequence length="157" mass="17881">MGLELARLKTKIIGINITSSNEYIKERTLNLARNALEIMRKNDPDIPNISSRIDGRLTIKYGYSGGKYGKATKEALEAIVVAKQDGYKLEYVYTGKTLSALIDYSKNNPKAKEEVILFWNTKSSVDLSDIYTNYDFRKLPAEFHKYFNGTIKLDNNL</sequence>
<accession>X1Q375</accession>
<dbReference type="AlphaFoldDB" id="X1Q375"/>
<organism evidence="1">
    <name type="scientific">marine sediment metagenome</name>
    <dbReference type="NCBI Taxonomy" id="412755"/>
    <lineage>
        <taxon>unclassified sequences</taxon>
        <taxon>metagenomes</taxon>
        <taxon>ecological metagenomes</taxon>
    </lineage>
</organism>
<name>X1Q375_9ZZZZ</name>
<dbReference type="Gene3D" id="3.40.50.1100">
    <property type="match status" value="1"/>
</dbReference>
<protein>
    <submittedName>
        <fullName evidence="1">Uncharacterized protein</fullName>
    </submittedName>
</protein>
<dbReference type="EMBL" id="BARV01034652">
    <property type="protein sequence ID" value="GAI49211.1"/>
    <property type="molecule type" value="Genomic_DNA"/>
</dbReference>
<dbReference type="SUPFAM" id="SSF53686">
    <property type="entry name" value="Tryptophan synthase beta subunit-like PLP-dependent enzymes"/>
    <property type="match status" value="1"/>
</dbReference>
<evidence type="ECO:0000313" key="1">
    <source>
        <dbReference type="EMBL" id="GAI49211.1"/>
    </source>
</evidence>
<gene>
    <name evidence="1" type="ORF">S06H3_54217</name>
</gene>